<keyword evidence="4" id="KW-1185">Reference proteome</keyword>
<dbReference type="InterPro" id="IPR016661">
    <property type="entry name" value="PFDN4"/>
</dbReference>
<dbReference type="eggNOG" id="KOG1760">
    <property type="taxonomic scope" value="Eukaryota"/>
</dbReference>
<dbReference type="OrthoDB" id="10250441at2759"/>
<dbReference type="GO" id="GO:0006457">
    <property type="term" value="P:protein folding"/>
    <property type="evidence" value="ECO:0007669"/>
    <property type="project" value="InterPro"/>
</dbReference>
<protein>
    <recommendedName>
        <fullName evidence="5">Prefoldin subunit 4</fullName>
    </recommendedName>
</protein>
<dbReference type="InterPro" id="IPR002777">
    <property type="entry name" value="PFD_beta-like"/>
</dbReference>
<evidence type="ECO:0000256" key="1">
    <source>
        <dbReference type="ARBA" id="ARBA00008045"/>
    </source>
</evidence>
<evidence type="ECO:0000313" key="4">
    <source>
        <dbReference type="Proteomes" id="UP000002630"/>
    </source>
</evidence>
<dbReference type="PANTHER" id="PTHR21100">
    <property type="entry name" value="PREFOLDIN SUBUNIT 4"/>
    <property type="match status" value="1"/>
</dbReference>
<dbReference type="STRING" id="2880.D7FYJ4"/>
<evidence type="ECO:0000256" key="2">
    <source>
        <dbReference type="ARBA" id="ARBA00023186"/>
    </source>
</evidence>
<dbReference type="Proteomes" id="UP000002630">
    <property type="component" value="Linkage Group LG24"/>
</dbReference>
<dbReference type="OMA" id="NARMDEF"/>
<dbReference type="GO" id="GO:0016272">
    <property type="term" value="C:prefoldin complex"/>
    <property type="evidence" value="ECO:0007669"/>
    <property type="project" value="InterPro"/>
</dbReference>
<name>D7FYJ4_ECTSI</name>
<sequence length="120" mass="14190">MREKLFWYEDQQKINEFGRLNTRLLEIRDDKSHIKDILDKLDDATTELMTGEGDSVMLMLGDSFMECEEEFATDYCERQQEKRQSKLDDLVDEEKTILLRQGVLKKELYARFGSSIQLEA</sequence>
<dbReference type="GO" id="GO:0005737">
    <property type="term" value="C:cytoplasm"/>
    <property type="evidence" value="ECO:0007669"/>
    <property type="project" value="TreeGrafter"/>
</dbReference>
<dbReference type="EMBL" id="FN648537">
    <property type="protein sequence ID" value="CBJ32536.1"/>
    <property type="molecule type" value="Genomic_DNA"/>
</dbReference>
<evidence type="ECO:0000313" key="3">
    <source>
        <dbReference type="EMBL" id="CBJ32536.1"/>
    </source>
</evidence>
<keyword evidence="2" id="KW-0143">Chaperone</keyword>
<accession>D7FYJ4</accession>
<proteinExistence type="inferred from homology"/>
<dbReference type="Pfam" id="PF01920">
    <property type="entry name" value="Prefoldin_2"/>
    <property type="match status" value="1"/>
</dbReference>
<dbReference type="InParanoid" id="D7FYJ4"/>
<dbReference type="PANTHER" id="PTHR21100:SF9">
    <property type="entry name" value="PREFOLDIN SUBUNIT 4"/>
    <property type="match status" value="1"/>
</dbReference>
<dbReference type="AlphaFoldDB" id="D7FYJ4"/>
<evidence type="ECO:0008006" key="5">
    <source>
        <dbReference type="Google" id="ProtNLM"/>
    </source>
</evidence>
<dbReference type="FunCoup" id="D7FYJ4">
    <property type="interactions" value="345"/>
</dbReference>
<organism evidence="3 4">
    <name type="scientific">Ectocarpus siliculosus</name>
    <name type="common">Brown alga</name>
    <name type="synonym">Conferva siliculosa</name>
    <dbReference type="NCBI Taxonomy" id="2880"/>
    <lineage>
        <taxon>Eukaryota</taxon>
        <taxon>Sar</taxon>
        <taxon>Stramenopiles</taxon>
        <taxon>Ochrophyta</taxon>
        <taxon>PX clade</taxon>
        <taxon>Phaeophyceae</taxon>
        <taxon>Ectocarpales</taxon>
        <taxon>Ectocarpaceae</taxon>
        <taxon>Ectocarpus</taxon>
    </lineage>
</organism>
<reference evidence="3 4" key="1">
    <citation type="journal article" date="2010" name="Nature">
        <title>The Ectocarpus genome and the independent evolution of multicellularity in brown algae.</title>
        <authorList>
            <person name="Cock J.M."/>
            <person name="Sterck L."/>
            <person name="Rouze P."/>
            <person name="Scornet D."/>
            <person name="Allen A.E."/>
            <person name="Amoutzias G."/>
            <person name="Anthouard V."/>
            <person name="Artiguenave F."/>
            <person name="Aury J.M."/>
            <person name="Badger J.H."/>
            <person name="Beszteri B."/>
            <person name="Billiau K."/>
            <person name="Bonnet E."/>
            <person name="Bothwell J.H."/>
            <person name="Bowler C."/>
            <person name="Boyen C."/>
            <person name="Brownlee C."/>
            <person name="Carrano C.J."/>
            <person name="Charrier B."/>
            <person name="Cho G.Y."/>
            <person name="Coelho S.M."/>
            <person name="Collen J."/>
            <person name="Corre E."/>
            <person name="Da Silva C."/>
            <person name="Delage L."/>
            <person name="Delaroque N."/>
            <person name="Dittami S.M."/>
            <person name="Doulbeau S."/>
            <person name="Elias M."/>
            <person name="Farnham G."/>
            <person name="Gachon C.M."/>
            <person name="Gschloessl B."/>
            <person name="Heesch S."/>
            <person name="Jabbari K."/>
            <person name="Jubin C."/>
            <person name="Kawai H."/>
            <person name="Kimura K."/>
            <person name="Kloareg B."/>
            <person name="Kupper F.C."/>
            <person name="Lang D."/>
            <person name="Le Bail A."/>
            <person name="Leblanc C."/>
            <person name="Lerouge P."/>
            <person name="Lohr M."/>
            <person name="Lopez P.J."/>
            <person name="Martens C."/>
            <person name="Maumus F."/>
            <person name="Michel G."/>
            <person name="Miranda-Saavedra D."/>
            <person name="Morales J."/>
            <person name="Moreau H."/>
            <person name="Motomura T."/>
            <person name="Nagasato C."/>
            <person name="Napoli C.A."/>
            <person name="Nelson D.R."/>
            <person name="Nyvall-Collen P."/>
            <person name="Peters A.F."/>
            <person name="Pommier C."/>
            <person name="Potin P."/>
            <person name="Poulain J."/>
            <person name="Quesneville H."/>
            <person name="Read B."/>
            <person name="Rensing S.A."/>
            <person name="Ritter A."/>
            <person name="Rousvoal S."/>
            <person name="Samanta M."/>
            <person name="Samson G."/>
            <person name="Schroeder D.C."/>
            <person name="Segurens B."/>
            <person name="Strittmatter M."/>
            <person name="Tonon T."/>
            <person name="Tregear J.W."/>
            <person name="Valentin K."/>
            <person name="von Dassow P."/>
            <person name="Yamagishi T."/>
            <person name="Van de Peer Y."/>
            <person name="Wincker P."/>
        </authorList>
    </citation>
    <scope>NUCLEOTIDE SEQUENCE [LARGE SCALE GENOMIC DNA]</scope>
    <source>
        <strain evidence="4">Ec32 / CCAP1310/4</strain>
    </source>
</reference>
<dbReference type="GO" id="GO:0051082">
    <property type="term" value="F:unfolded protein binding"/>
    <property type="evidence" value="ECO:0007669"/>
    <property type="project" value="InterPro"/>
</dbReference>
<dbReference type="EMBL" id="FN649749">
    <property type="protein sequence ID" value="CBJ32536.1"/>
    <property type="molecule type" value="Genomic_DNA"/>
</dbReference>
<comment type="similarity">
    <text evidence="1">Belongs to the prefoldin subunit beta family.</text>
</comment>
<gene>
    <name evidence="3" type="ORF">Esi_0345_0026</name>
</gene>